<reference evidence="1" key="1">
    <citation type="submission" date="2022-07" db="EMBL/GenBank/DDBJ databases">
        <title>Phylogenomic reconstructions and comparative analyses of Kickxellomycotina fungi.</title>
        <authorList>
            <person name="Reynolds N.K."/>
            <person name="Stajich J.E."/>
            <person name="Barry K."/>
            <person name="Grigoriev I.V."/>
            <person name="Crous P."/>
            <person name="Smith M.E."/>
        </authorList>
    </citation>
    <scope>NUCLEOTIDE SEQUENCE</scope>
    <source>
        <strain evidence="1">BCRC 34381</strain>
    </source>
</reference>
<dbReference type="Gene3D" id="3.40.50.300">
    <property type="entry name" value="P-loop containing nucleotide triphosphate hydrolases"/>
    <property type="match status" value="1"/>
</dbReference>
<organism evidence="1 2">
    <name type="scientific">Coemansia biformis</name>
    <dbReference type="NCBI Taxonomy" id="1286918"/>
    <lineage>
        <taxon>Eukaryota</taxon>
        <taxon>Fungi</taxon>
        <taxon>Fungi incertae sedis</taxon>
        <taxon>Zoopagomycota</taxon>
        <taxon>Kickxellomycotina</taxon>
        <taxon>Kickxellomycetes</taxon>
        <taxon>Kickxellales</taxon>
        <taxon>Kickxellaceae</taxon>
        <taxon>Coemansia</taxon>
    </lineage>
</organism>
<evidence type="ECO:0000313" key="2">
    <source>
        <dbReference type="Proteomes" id="UP001143981"/>
    </source>
</evidence>
<accession>A0A9W7YCN0</accession>
<name>A0A9W7YCN0_9FUNG</name>
<dbReference type="SUPFAM" id="SSF52540">
    <property type="entry name" value="P-loop containing nucleoside triphosphate hydrolases"/>
    <property type="match status" value="1"/>
</dbReference>
<protein>
    <submittedName>
        <fullName evidence="1">Rab-like protein 3</fullName>
    </submittedName>
</protein>
<dbReference type="InterPro" id="IPR027417">
    <property type="entry name" value="P-loop_NTPase"/>
</dbReference>
<keyword evidence="2" id="KW-1185">Reference proteome</keyword>
<dbReference type="EMBL" id="JANBOI010000361">
    <property type="protein sequence ID" value="KAJ1731155.1"/>
    <property type="molecule type" value="Genomic_DNA"/>
</dbReference>
<dbReference type="AlphaFoldDB" id="A0A9W7YCN0"/>
<gene>
    <name evidence="1" type="primary">RABL3</name>
    <name evidence="1" type="ORF">LPJ61_002672</name>
</gene>
<dbReference type="Proteomes" id="UP001143981">
    <property type="component" value="Unassembled WGS sequence"/>
</dbReference>
<sequence>MNNSSIRIGVLGDLGVGKAELVHRLCHPDSAGPAPTASLAGPTVDVLDYARRDGRGHVWVEFIVIPGETRHPRSRQMVYSIGLDALFLVCNGAAHRTLLRAAEWMEEAAGVGQLRGAPVALVLGGPVSADWAASTALTQAIEPLVATYRAQVLDLSGYTSGQVPDPRQRVHMHDFFELVLRHKESMEQGASASMR</sequence>
<comment type="caution">
    <text evidence="1">The sequence shown here is derived from an EMBL/GenBank/DDBJ whole genome shotgun (WGS) entry which is preliminary data.</text>
</comment>
<proteinExistence type="predicted"/>
<evidence type="ECO:0000313" key="1">
    <source>
        <dbReference type="EMBL" id="KAJ1731155.1"/>
    </source>
</evidence>
<dbReference type="OrthoDB" id="8954335at2759"/>